<feature type="binding site" evidence="3">
    <location>
        <position position="321"/>
    </location>
    <ligand>
        <name>CTP</name>
        <dbReference type="ChEBI" id="CHEBI:37563"/>
    </ligand>
</feature>
<dbReference type="SUPFAM" id="SSF102645">
    <property type="entry name" value="CoaB-like"/>
    <property type="match status" value="1"/>
</dbReference>
<evidence type="ECO:0000259" key="5">
    <source>
        <dbReference type="Pfam" id="PF02441"/>
    </source>
</evidence>
<protein>
    <recommendedName>
        <fullName evidence="3">Coenzyme A biosynthesis bifunctional protein CoaBC</fullName>
    </recommendedName>
    <alternativeName>
        <fullName evidence="3">DNA/pantothenate metabolism flavoprotein</fullName>
    </alternativeName>
    <alternativeName>
        <fullName evidence="3">Phosphopantothenoylcysteine synthetase/decarboxylase</fullName>
        <shortName evidence="3">PPCS-PPCDC</shortName>
    </alternativeName>
    <domain>
        <recommendedName>
            <fullName evidence="3">Phosphopantothenoylcysteine decarboxylase</fullName>
            <shortName evidence="3">PPC decarboxylase</shortName>
            <shortName evidence="3">PPC-DC</shortName>
            <ecNumber evidence="3">4.1.1.36</ecNumber>
        </recommendedName>
        <alternativeName>
            <fullName evidence="3">CoaC</fullName>
        </alternativeName>
    </domain>
    <domain>
        <recommendedName>
            <fullName evidence="3">Phosphopantothenate--cysteine ligase</fullName>
            <ecNumber evidence="3">6.3.2.5</ecNumber>
        </recommendedName>
        <alternativeName>
            <fullName evidence="3">CoaB</fullName>
        </alternativeName>
        <alternativeName>
            <fullName evidence="3">Phosphopantothenoylcysteine synthetase</fullName>
            <shortName evidence="3">PPC synthetase</shortName>
            <shortName evidence="3">PPC-S</shortName>
        </alternativeName>
    </domain>
</protein>
<dbReference type="GO" id="GO:0015937">
    <property type="term" value="P:coenzyme A biosynthetic process"/>
    <property type="evidence" value="ECO:0007669"/>
    <property type="project" value="UniProtKB-UniRule"/>
</dbReference>
<comment type="cofactor">
    <cofactor evidence="3">
        <name>FMN</name>
        <dbReference type="ChEBI" id="CHEBI:58210"/>
    </cofactor>
    <text evidence="3">Binds 1 FMN per subunit.</text>
</comment>
<keyword evidence="2 3" id="KW-0456">Lyase</keyword>
<gene>
    <name evidence="3" type="primary">coaBC</name>
    <name evidence="7" type="ORF">SAMN02982927_00466</name>
</gene>
<sequence length="400" mass="43586">MELQGKKILLGVTGGIAAYKAAELVSRLVKEGADVHVLMTESAKQFVGPVTFQALTRHQVYDDVILNEKEGQIAHIDLADEADLFIVAPATANTIAKMVAGIADDMLTTTALATKAPVWVAPAMNVNMYGHPAVQNNLHILERYGYRIIGPAKGHLACGWTGAGRMTEPEDIAREVSDFFTQKSLEGKKIIVTAGPTKEALDPIRFFSNHSSGKMGYAIAEAARRAGAEVTLVTGAALADLSGVTTVRVTTAREMYDEVVNRYPEADAVIKAAAVADYRPEHVSMRKIKKSDGAMTVTMVRNPDILKELGVRKKDQVLIGFAAETDHLDENARKKLETKHLDLLVANHASDSFGEDTNKVTFFFADGKEQTFEKMPKRQVAVRICDALADLFEMSEPSDR</sequence>
<keyword evidence="3 4" id="KW-0285">Flavoprotein</keyword>
<dbReference type="EC" id="6.3.2.5" evidence="3"/>
<organism evidence="7 8">
    <name type="scientific">Sporolactobacillus nakayamae</name>
    <dbReference type="NCBI Taxonomy" id="269670"/>
    <lineage>
        <taxon>Bacteria</taxon>
        <taxon>Bacillati</taxon>
        <taxon>Bacillota</taxon>
        <taxon>Bacilli</taxon>
        <taxon>Bacillales</taxon>
        <taxon>Sporolactobacillaceae</taxon>
        <taxon>Sporolactobacillus</taxon>
    </lineage>
</organism>
<dbReference type="GO" id="GO:0004633">
    <property type="term" value="F:phosphopantothenoylcysteine decarboxylase activity"/>
    <property type="evidence" value="ECO:0007669"/>
    <property type="project" value="UniProtKB-UniRule"/>
</dbReference>
<evidence type="ECO:0000313" key="7">
    <source>
        <dbReference type="EMBL" id="SFG02513.1"/>
    </source>
</evidence>
<feature type="binding site" evidence="3">
    <location>
        <begin position="303"/>
        <end position="306"/>
    </location>
    <ligand>
        <name>CTP</name>
        <dbReference type="ChEBI" id="CHEBI:37563"/>
    </ligand>
</feature>
<dbReference type="GO" id="GO:0071513">
    <property type="term" value="C:phosphopantothenoylcysteine decarboxylase complex"/>
    <property type="evidence" value="ECO:0007669"/>
    <property type="project" value="TreeGrafter"/>
</dbReference>
<dbReference type="Gene3D" id="3.40.50.10300">
    <property type="entry name" value="CoaB-like"/>
    <property type="match status" value="1"/>
</dbReference>
<comment type="similarity">
    <text evidence="3 4">In the N-terminal section; belongs to the HFCD (homo-oligomeric flavin containing Cys decarboxylase) superfamily.</text>
</comment>
<dbReference type="GO" id="GO:0046872">
    <property type="term" value="F:metal ion binding"/>
    <property type="evidence" value="ECO:0007669"/>
    <property type="project" value="UniProtKB-KW"/>
</dbReference>
<dbReference type="PANTHER" id="PTHR14359:SF6">
    <property type="entry name" value="PHOSPHOPANTOTHENOYLCYSTEINE DECARBOXYLASE"/>
    <property type="match status" value="1"/>
</dbReference>
<comment type="pathway">
    <text evidence="3 4">Cofactor biosynthesis; coenzyme A biosynthesis; CoA from (R)-pantothenate: step 2/5.</text>
</comment>
<accession>A0A1I2NFZ6</accession>
<dbReference type="GO" id="GO:0010181">
    <property type="term" value="F:FMN binding"/>
    <property type="evidence" value="ECO:0007669"/>
    <property type="project" value="UniProtKB-UniRule"/>
</dbReference>
<keyword evidence="3" id="KW-0511">Multifunctional enzyme</keyword>
<dbReference type="Pfam" id="PF02441">
    <property type="entry name" value="Flavoprotein"/>
    <property type="match status" value="1"/>
</dbReference>
<keyword evidence="3" id="KW-0460">Magnesium</keyword>
<dbReference type="Proteomes" id="UP000198752">
    <property type="component" value="Unassembled WGS sequence"/>
</dbReference>
<dbReference type="InterPro" id="IPR003382">
    <property type="entry name" value="Flavoprotein"/>
</dbReference>
<feature type="binding site" evidence="3">
    <location>
        <position position="335"/>
    </location>
    <ligand>
        <name>CTP</name>
        <dbReference type="ChEBI" id="CHEBI:37563"/>
    </ligand>
</feature>
<dbReference type="AlphaFoldDB" id="A0A1I2NFZ6"/>
<comment type="catalytic activity">
    <reaction evidence="3 4">
        <text>(R)-4'-phosphopantothenate + L-cysteine + CTP = N-[(R)-4-phosphopantothenoyl]-L-cysteine + CMP + diphosphate + H(+)</text>
        <dbReference type="Rhea" id="RHEA:19397"/>
        <dbReference type="ChEBI" id="CHEBI:10986"/>
        <dbReference type="ChEBI" id="CHEBI:15378"/>
        <dbReference type="ChEBI" id="CHEBI:33019"/>
        <dbReference type="ChEBI" id="CHEBI:35235"/>
        <dbReference type="ChEBI" id="CHEBI:37563"/>
        <dbReference type="ChEBI" id="CHEBI:59458"/>
        <dbReference type="ChEBI" id="CHEBI:60377"/>
        <dbReference type="EC" id="6.3.2.5"/>
    </reaction>
</comment>
<feature type="active site" description="Proton donor" evidence="3">
    <location>
        <position position="158"/>
    </location>
</feature>
<keyword evidence="1 3" id="KW-0210">Decarboxylase</keyword>
<evidence type="ECO:0000256" key="3">
    <source>
        <dbReference type="HAMAP-Rule" id="MF_02225"/>
    </source>
</evidence>
<comment type="cofactor">
    <cofactor evidence="3">
        <name>Mg(2+)</name>
        <dbReference type="ChEBI" id="CHEBI:18420"/>
    </cofactor>
</comment>
<keyword evidence="3 4" id="KW-0436">Ligase</keyword>
<dbReference type="OrthoDB" id="9802554at2"/>
<dbReference type="HAMAP" id="MF_02225">
    <property type="entry name" value="CoaBC"/>
    <property type="match status" value="1"/>
</dbReference>
<comment type="catalytic activity">
    <reaction evidence="3 4">
        <text>N-[(R)-4-phosphopantothenoyl]-L-cysteine + H(+) = (R)-4'-phosphopantetheine + CO2</text>
        <dbReference type="Rhea" id="RHEA:16793"/>
        <dbReference type="ChEBI" id="CHEBI:15378"/>
        <dbReference type="ChEBI" id="CHEBI:16526"/>
        <dbReference type="ChEBI" id="CHEBI:59458"/>
        <dbReference type="ChEBI" id="CHEBI:61723"/>
        <dbReference type="EC" id="4.1.1.36"/>
    </reaction>
</comment>
<dbReference type="RefSeq" id="WP_093669635.1">
    <property type="nucleotide sequence ID" value="NZ_FOOY01000003.1"/>
</dbReference>
<evidence type="ECO:0000256" key="4">
    <source>
        <dbReference type="RuleBase" id="RU364078"/>
    </source>
</evidence>
<dbReference type="Pfam" id="PF04127">
    <property type="entry name" value="DFP"/>
    <property type="match status" value="1"/>
</dbReference>
<feature type="binding site" evidence="3">
    <location>
        <position position="277"/>
    </location>
    <ligand>
        <name>CTP</name>
        <dbReference type="ChEBI" id="CHEBI:37563"/>
    </ligand>
</feature>
<dbReference type="InterPro" id="IPR007085">
    <property type="entry name" value="DNA/pantothenate-metab_flavo_C"/>
</dbReference>
<proteinExistence type="inferred from homology"/>
<name>A0A1I2NFZ6_9BACL</name>
<comment type="similarity">
    <text evidence="3 4">In the C-terminal section; belongs to the PPC synthetase family.</text>
</comment>
<dbReference type="SUPFAM" id="SSF52507">
    <property type="entry name" value="Homo-oligomeric flavin-containing Cys decarboxylases, HFCD"/>
    <property type="match status" value="1"/>
</dbReference>
<feature type="binding site" evidence="3">
    <location>
        <position position="339"/>
    </location>
    <ligand>
        <name>CTP</name>
        <dbReference type="ChEBI" id="CHEBI:37563"/>
    </ligand>
</feature>
<dbReference type="EMBL" id="FOOY01000003">
    <property type="protein sequence ID" value="SFG02513.1"/>
    <property type="molecule type" value="Genomic_DNA"/>
</dbReference>
<evidence type="ECO:0000256" key="1">
    <source>
        <dbReference type="ARBA" id="ARBA00022793"/>
    </source>
</evidence>
<dbReference type="InterPro" id="IPR036551">
    <property type="entry name" value="Flavin_trans-like"/>
</dbReference>
<dbReference type="InterPro" id="IPR005252">
    <property type="entry name" value="CoaBC"/>
</dbReference>
<comment type="function">
    <text evidence="3">Catalyzes two sequential steps in the biosynthesis of coenzyme A. In the first step cysteine is conjugated to 4'-phosphopantothenate to form 4-phosphopantothenoylcysteine. In the second step the latter compound is decarboxylated to form 4'-phosphopantotheine.</text>
</comment>
<dbReference type="GO" id="GO:0015941">
    <property type="term" value="P:pantothenate catabolic process"/>
    <property type="evidence" value="ECO:0007669"/>
    <property type="project" value="InterPro"/>
</dbReference>
<keyword evidence="8" id="KW-1185">Reference proteome</keyword>
<feature type="domain" description="Flavoprotein" evidence="5">
    <location>
        <begin position="6"/>
        <end position="179"/>
    </location>
</feature>
<feature type="region of interest" description="Phosphopantothenoylcysteine decarboxylase" evidence="3">
    <location>
        <begin position="1"/>
        <end position="189"/>
    </location>
</feature>
<reference evidence="8" key="1">
    <citation type="submission" date="2016-10" db="EMBL/GenBank/DDBJ databases">
        <authorList>
            <person name="Varghese N."/>
            <person name="Submissions S."/>
        </authorList>
    </citation>
    <scope>NUCLEOTIDE SEQUENCE [LARGE SCALE GENOMIC DNA]</scope>
    <source>
        <strain evidence="8">ATCC 700379</strain>
    </source>
</reference>
<keyword evidence="3 4" id="KW-0288">FMN</keyword>
<comment type="caution">
    <text evidence="3">Lacks conserved residue(s) required for the propagation of feature annotation.</text>
</comment>
<feature type="region of interest" description="Phosphopantothenate--cysteine ligase" evidence="3">
    <location>
        <begin position="190"/>
        <end position="400"/>
    </location>
</feature>
<feature type="domain" description="DNA/pantothenate metabolism flavoprotein C-terminal" evidence="6">
    <location>
        <begin position="185"/>
        <end position="390"/>
    </location>
</feature>
<dbReference type="NCBIfam" id="TIGR00521">
    <property type="entry name" value="coaBC_dfp"/>
    <property type="match status" value="1"/>
</dbReference>
<comment type="pathway">
    <text evidence="3 4">Cofactor biosynthesis; coenzyme A biosynthesis; CoA from (R)-pantothenate: step 3/5.</text>
</comment>
<dbReference type="UniPathway" id="UPA00241">
    <property type="reaction ID" value="UER00353"/>
</dbReference>
<evidence type="ECO:0000256" key="2">
    <source>
        <dbReference type="ARBA" id="ARBA00023239"/>
    </source>
</evidence>
<evidence type="ECO:0000313" key="8">
    <source>
        <dbReference type="Proteomes" id="UP000198752"/>
    </source>
</evidence>
<dbReference type="STRING" id="269670.SAMN02982927_00466"/>
<keyword evidence="3" id="KW-0479">Metal-binding</keyword>
<comment type="function">
    <text evidence="4">Catalyzes two steps in the biosynthesis of coenzyme A. In the first step cysteine is conjugated to 4'-phosphopantothenate to form 4-phosphopantothenoylcysteine, in the latter compound is decarboxylated to form 4'-phosphopantotheine.</text>
</comment>
<dbReference type="EC" id="4.1.1.36" evidence="3"/>
<feature type="binding site" evidence="3">
    <location>
        <position position="287"/>
    </location>
    <ligand>
        <name>CTP</name>
        <dbReference type="ChEBI" id="CHEBI:37563"/>
    </ligand>
</feature>
<evidence type="ECO:0000259" key="6">
    <source>
        <dbReference type="Pfam" id="PF04127"/>
    </source>
</evidence>
<dbReference type="InterPro" id="IPR035929">
    <property type="entry name" value="CoaB-like_sf"/>
</dbReference>
<dbReference type="Gene3D" id="3.40.50.1950">
    <property type="entry name" value="Flavin prenyltransferase-like"/>
    <property type="match status" value="1"/>
</dbReference>
<dbReference type="GO" id="GO:0004632">
    <property type="term" value="F:phosphopantothenate--cysteine ligase activity"/>
    <property type="evidence" value="ECO:0007669"/>
    <property type="project" value="UniProtKB-UniRule"/>
</dbReference>
<dbReference type="PANTHER" id="PTHR14359">
    <property type="entry name" value="HOMO-OLIGOMERIC FLAVIN CONTAINING CYS DECARBOXYLASE FAMILY"/>
    <property type="match status" value="1"/>
</dbReference>